<organism evidence="8 9">
    <name type="scientific">Pneumocystis carinii (strain B80)</name>
    <name type="common">Rat pneumocystis pneumonia agent</name>
    <name type="synonym">Pneumocystis carinii f. sp. carinii</name>
    <dbReference type="NCBI Taxonomy" id="1408658"/>
    <lineage>
        <taxon>Eukaryota</taxon>
        <taxon>Fungi</taxon>
        <taxon>Dikarya</taxon>
        <taxon>Ascomycota</taxon>
        <taxon>Taphrinomycotina</taxon>
        <taxon>Pneumocystomycetes</taxon>
        <taxon>Pneumocystaceae</taxon>
        <taxon>Pneumocystis</taxon>
    </lineage>
</organism>
<proteinExistence type="predicted"/>
<comment type="subcellular location">
    <subcellularLocation>
        <location evidence="1">Cytoplasm</location>
    </subcellularLocation>
</comment>
<accession>A0A0W4ZDG7</accession>
<dbReference type="PANTHER" id="PTHR13267">
    <property type="entry name" value="ZINC FINGER PROTEIN 277"/>
    <property type="match status" value="1"/>
</dbReference>
<dbReference type="GO" id="GO:0035242">
    <property type="term" value="F:protein-arginine omega-N asymmetric methyltransferase activity"/>
    <property type="evidence" value="ECO:0007669"/>
    <property type="project" value="UniProtKB-EC"/>
</dbReference>
<evidence type="ECO:0000313" key="9">
    <source>
        <dbReference type="Proteomes" id="UP000054454"/>
    </source>
</evidence>
<evidence type="ECO:0000256" key="3">
    <source>
        <dbReference type="ARBA" id="ARBA00022490"/>
    </source>
</evidence>
<keyword evidence="9" id="KW-1185">Reference proteome</keyword>
<dbReference type="OrthoDB" id="7848332at2759"/>
<feature type="compositionally biased region" description="Acidic residues" evidence="6">
    <location>
        <begin position="114"/>
        <end position="123"/>
    </location>
</feature>
<keyword evidence="5" id="KW-0862">Zinc</keyword>
<dbReference type="Proteomes" id="UP000054454">
    <property type="component" value="Unassembled WGS sequence"/>
</dbReference>
<comment type="caution">
    <text evidence="8">The sequence shown here is derived from an EMBL/GenBank/DDBJ whole genome shotgun (WGS) entry which is preliminary data.</text>
</comment>
<evidence type="ECO:0000313" key="8">
    <source>
        <dbReference type="EMBL" id="KTW26417.1"/>
    </source>
</evidence>
<name>A0A0W4ZDG7_PNEC8</name>
<keyword evidence="4" id="KW-0479">Metal-binding</keyword>
<evidence type="ECO:0000256" key="4">
    <source>
        <dbReference type="ARBA" id="ARBA00022723"/>
    </source>
</evidence>
<protein>
    <recommendedName>
        <fullName evidence="2">type I protein arginine methyltransferase</fullName>
        <ecNumber evidence="2">2.1.1.319</ecNumber>
    </recommendedName>
</protein>
<evidence type="ECO:0000259" key="7">
    <source>
        <dbReference type="Pfam" id="PF21137"/>
    </source>
</evidence>
<dbReference type="Pfam" id="PF21137">
    <property type="entry name" value="ANM3_C2H2_Zf"/>
    <property type="match status" value="1"/>
</dbReference>
<dbReference type="RefSeq" id="XP_018224865.1">
    <property type="nucleotide sequence ID" value="XM_018371424.1"/>
</dbReference>
<dbReference type="EC" id="2.1.1.319" evidence="2"/>
<dbReference type="AlphaFoldDB" id="A0A0W4ZDG7"/>
<feature type="region of interest" description="Disordered" evidence="6">
    <location>
        <begin position="113"/>
        <end position="148"/>
    </location>
</feature>
<evidence type="ECO:0000256" key="1">
    <source>
        <dbReference type="ARBA" id="ARBA00004496"/>
    </source>
</evidence>
<dbReference type="EMBL" id="LFVZ01000013">
    <property type="protein sequence ID" value="KTW26417.1"/>
    <property type="molecule type" value="Genomic_DNA"/>
</dbReference>
<dbReference type="SUPFAM" id="SSF57667">
    <property type="entry name" value="beta-beta-alpha zinc fingers"/>
    <property type="match status" value="1"/>
</dbReference>
<dbReference type="InterPro" id="IPR040048">
    <property type="entry name" value="ZNF277"/>
</dbReference>
<dbReference type="GO" id="GO:0046872">
    <property type="term" value="F:metal ion binding"/>
    <property type="evidence" value="ECO:0007669"/>
    <property type="project" value="UniProtKB-KW"/>
</dbReference>
<sequence length="148" mass="17250">MDSDSSTSVSQITENEWDDFFETESAAQCLFCPSKFDNTQFVYKHCQEVHAFNLEALRKHFNLDFYNTIRLINYIRDQVNKGLSPNVMAPENYVGHDIYLRPVLEDDRLLMDLKDDDDSDDNDNNVYTSSKEKDNPLSNLSNEENHKP</sequence>
<evidence type="ECO:0000256" key="2">
    <source>
        <dbReference type="ARBA" id="ARBA00011925"/>
    </source>
</evidence>
<dbReference type="GeneID" id="28937627"/>
<dbReference type="InterPro" id="IPR049482">
    <property type="entry name" value="ANM3-like_C2H2_Zf"/>
</dbReference>
<evidence type="ECO:0000256" key="6">
    <source>
        <dbReference type="SAM" id="MobiDB-lite"/>
    </source>
</evidence>
<dbReference type="PANTHER" id="PTHR13267:SF3">
    <property type="entry name" value="ZINC FINGER PROTEIN 277"/>
    <property type="match status" value="1"/>
</dbReference>
<evidence type="ECO:0000256" key="5">
    <source>
        <dbReference type="ARBA" id="ARBA00022833"/>
    </source>
</evidence>
<dbReference type="InterPro" id="IPR036236">
    <property type="entry name" value="Znf_C2H2_sf"/>
</dbReference>
<dbReference type="VEuPathDB" id="FungiDB:T552_02898"/>
<feature type="domain" description="Protein arginine N-methyltransferase 3-like C2H2 zinc finger" evidence="7">
    <location>
        <begin position="58"/>
        <end position="102"/>
    </location>
</feature>
<dbReference type="GO" id="GO:0005737">
    <property type="term" value="C:cytoplasm"/>
    <property type="evidence" value="ECO:0007669"/>
    <property type="project" value="UniProtKB-SubCell"/>
</dbReference>
<gene>
    <name evidence="8" type="ORF">T552_02898</name>
</gene>
<reference evidence="9" key="1">
    <citation type="journal article" date="2016" name="Nat. Commun.">
        <title>Genome analysis of three Pneumocystis species reveals adaptation mechanisms to life exclusively in mammalian hosts.</title>
        <authorList>
            <person name="Ma L."/>
            <person name="Chen Z."/>
            <person name="Huang D.W."/>
            <person name="Kutty G."/>
            <person name="Ishihara M."/>
            <person name="Wang H."/>
            <person name="Abouelleil A."/>
            <person name="Bishop L."/>
            <person name="Davey E."/>
            <person name="Deng R."/>
            <person name="Deng X."/>
            <person name="Fan L."/>
            <person name="Fantoni G."/>
            <person name="Fitzgerald M."/>
            <person name="Gogineni E."/>
            <person name="Goldberg J.M."/>
            <person name="Handley G."/>
            <person name="Hu X."/>
            <person name="Huber C."/>
            <person name="Jiao X."/>
            <person name="Jones K."/>
            <person name="Levin J.Z."/>
            <person name="Liu Y."/>
            <person name="Macdonald P."/>
            <person name="Melnikov A."/>
            <person name="Raley C."/>
            <person name="Sassi M."/>
            <person name="Sherman B.T."/>
            <person name="Song X."/>
            <person name="Sykes S."/>
            <person name="Tran B."/>
            <person name="Walsh L."/>
            <person name="Xia Y."/>
            <person name="Yang J."/>
            <person name="Young S."/>
            <person name="Zeng Q."/>
            <person name="Zheng X."/>
            <person name="Stephens R."/>
            <person name="Nusbaum C."/>
            <person name="Birren B.W."/>
            <person name="Azadi P."/>
            <person name="Lempicki R.A."/>
            <person name="Cuomo C.A."/>
            <person name="Kovacs J.A."/>
        </authorList>
    </citation>
    <scope>NUCLEOTIDE SEQUENCE [LARGE SCALE GENOMIC DNA]</scope>
    <source>
        <strain evidence="9">B80</strain>
    </source>
</reference>
<keyword evidence="3" id="KW-0963">Cytoplasm</keyword>